<dbReference type="RefSeq" id="XP_023580158.1">
    <property type="nucleotide sequence ID" value="XM_023724390.1"/>
</dbReference>
<dbReference type="CTD" id="10077"/>
<dbReference type="InterPro" id="IPR008952">
    <property type="entry name" value="Tetraspanin_EC2_sf"/>
</dbReference>
<dbReference type="Proteomes" id="UP000248480">
    <property type="component" value="Unplaced"/>
</dbReference>
<feature type="region of interest" description="Disordered" evidence="1">
    <location>
        <begin position="100"/>
        <end position="129"/>
    </location>
</feature>
<protein>
    <submittedName>
        <fullName evidence="3">Tetraspanin-32 isoform X2</fullName>
    </submittedName>
</protein>
<dbReference type="Gene3D" id="1.10.1450.10">
    <property type="entry name" value="Tetraspanin"/>
    <property type="match status" value="1"/>
</dbReference>
<evidence type="ECO:0000313" key="2">
    <source>
        <dbReference type="Proteomes" id="UP000248480"/>
    </source>
</evidence>
<dbReference type="SUPFAM" id="SSF48652">
    <property type="entry name" value="Tetraspanin"/>
    <property type="match status" value="1"/>
</dbReference>
<proteinExistence type="predicted"/>
<dbReference type="AlphaFoldDB" id="A0A2Y9QLQ1"/>
<accession>A0A2Y9QLQ1</accession>
<dbReference type="GO" id="GO:0016020">
    <property type="term" value="C:membrane"/>
    <property type="evidence" value="ECO:0007669"/>
    <property type="project" value="InterPro"/>
</dbReference>
<gene>
    <name evidence="3" type="primary">TSPAN32</name>
</gene>
<sequence>MVLRRPPRIASRAGFPAGPSLCLHTPLTGSSPLPRCPSSRAVLCSHTKTTASPPPERPPGPAVPRGLGLAAPPFLPALLPGHPVAESFWVGSCGLRPPPSWKPQWQRGEKGRGEGRLGQESTPTWGLGAESGSPNARCCSPASLSCCWACLWPPWLFIPTSGPTLLPSAVRPWRGTPTRPCTTGGFLCFALVFCALLQVVFWRFYNPTQVEDAVLDTYDLVYEQAVRSPSSVWRQELAAIQDTFQCCGKWSPFGLLGDAEAGLCPGELARREKPSSHVSIHPQDQNAMLIYFLNLLMCSRKPWWRSG</sequence>
<keyword evidence="2" id="KW-1185">Reference proteome</keyword>
<reference evidence="3" key="1">
    <citation type="submission" date="2025-08" db="UniProtKB">
        <authorList>
            <consortium name="RefSeq"/>
        </authorList>
    </citation>
    <scope>IDENTIFICATION</scope>
</reference>
<evidence type="ECO:0000313" key="3">
    <source>
        <dbReference type="RefSeq" id="XP_023580158.1"/>
    </source>
</evidence>
<feature type="compositionally biased region" description="Basic and acidic residues" evidence="1">
    <location>
        <begin position="107"/>
        <end position="117"/>
    </location>
</feature>
<name>A0A2Y9QLQ1_TRIMA</name>
<dbReference type="GeneID" id="101357934"/>
<organism evidence="2 3">
    <name type="scientific">Trichechus manatus latirostris</name>
    <name type="common">Florida manatee</name>
    <dbReference type="NCBI Taxonomy" id="127582"/>
    <lineage>
        <taxon>Eukaryota</taxon>
        <taxon>Metazoa</taxon>
        <taxon>Chordata</taxon>
        <taxon>Craniata</taxon>
        <taxon>Vertebrata</taxon>
        <taxon>Euteleostomi</taxon>
        <taxon>Mammalia</taxon>
        <taxon>Eutheria</taxon>
        <taxon>Afrotheria</taxon>
        <taxon>Sirenia</taxon>
        <taxon>Trichechidae</taxon>
        <taxon>Trichechus</taxon>
    </lineage>
</organism>
<evidence type="ECO:0000256" key="1">
    <source>
        <dbReference type="SAM" id="MobiDB-lite"/>
    </source>
</evidence>